<accession>A0A392VD50</accession>
<feature type="non-terminal residue" evidence="1">
    <location>
        <position position="57"/>
    </location>
</feature>
<dbReference type="AlphaFoldDB" id="A0A392VD50"/>
<name>A0A392VD50_9FABA</name>
<sequence length="57" mass="6514">MKRLALWDTLKEFAEDIHGPWAVMRDFNAITATHERIGGVGAPSYRSLNAFQHMIQD</sequence>
<comment type="caution">
    <text evidence="1">The sequence shown here is derived from an EMBL/GenBank/DDBJ whole genome shotgun (WGS) entry which is preliminary data.</text>
</comment>
<evidence type="ECO:0000313" key="2">
    <source>
        <dbReference type="Proteomes" id="UP000265520"/>
    </source>
</evidence>
<reference evidence="1 2" key="1">
    <citation type="journal article" date="2018" name="Front. Plant Sci.">
        <title>Red Clover (Trifolium pratense) and Zigzag Clover (T. medium) - A Picture of Genomic Similarities and Differences.</title>
        <authorList>
            <person name="Dluhosova J."/>
            <person name="Istvanek J."/>
            <person name="Nedelnik J."/>
            <person name="Repkova J."/>
        </authorList>
    </citation>
    <scope>NUCLEOTIDE SEQUENCE [LARGE SCALE GENOMIC DNA]</scope>
    <source>
        <strain evidence="2">cv. 10/8</strain>
        <tissue evidence="1">Leaf</tissue>
    </source>
</reference>
<dbReference type="EMBL" id="LXQA011098146">
    <property type="protein sequence ID" value="MCI84735.1"/>
    <property type="molecule type" value="Genomic_DNA"/>
</dbReference>
<evidence type="ECO:0000313" key="1">
    <source>
        <dbReference type="EMBL" id="MCI84735.1"/>
    </source>
</evidence>
<keyword evidence="2" id="KW-1185">Reference proteome</keyword>
<protein>
    <submittedName>
        <fullName evidence="1">Uncharacterized protein</fullName>
    </submittedName>
</protein>
<proteinExistence type="predicted"/>
<dbReference type="Proteomes" id="UP000265520">
    <property type="component" value="Unassembled WGS sequence"/>
</dbReference>
<organism evidence="1 2">
    <name type="scientific">Trifolium medium</name>
    <dbReference type="NCBI Taxonomy" id="97028"/>
    <lineage>
        <taxon>Eukaryota</taxon>
        <taxon>Viridiplantae</taxon>
        <taxon>Streptophyta</taxon>
        <taxon>Embryophyta</taxon>
        <taxon>Tracheophyta</taxon>
        <taxon>Spermatophyta</taxon>
        <taxon>Magnoliopsida</taxon>
        <taxon>eudicotyledons</taxon>
        <taxon>Gunneridae</taxon>
        <taxon>Pentapetalae</taxon>
        <taxon>rosids</taxon>
        <taxon>fabids</taxon>
        <taxon>Fabales</taxon>
        <taxon>Fabaceae</taxon>
        <taxon>Papilionoideae</taxon>
        <taxon>50 kb inversion clade</taxon>
        <taxon>NPAAA clade</taxon>
        <taxon>Hologalegina</taxon>
        <taxon>IRL clade</taxon>
        <taxon>Trifolieae</taxon>
        <taxon>Trifolium</taxon>
    </lineage>
</organism>